<evidence type="ECO:0000313" key="3">
    <source>
        <dbReference type="EMBL" id="GAE87150.1"/>
    </source>
</evidence>
<dbReference type="PANTHER" id="PTHR24321">
    <property type="entry name" value="DEHYDROGENASES, SHORT CHAIN"/>
    <property type="match status" value="1"/>
</dbReference>
<organism evidence="3 4">
    <name type="scientific">Acetivibrio straminisolvens JCM 21531</name>
    <dbReference type="NCBI Taxonomy" id="1294263"/>
    <lineage>
        <taxon>Bacteria</taxon>
        <taxon>Bacillati</taxon>
        <taxon>Bacillota</taxon>
        <taxon>Clostridia</taxon>
        <taxon>Eubacteriales</taxon>
        <taxon>Oscillospiraceae</taxon>
        <taxon>Acetivibrio</taxon>
    </lineage>
</organism>
<accession>W4V0Y2</accession>
<protein>
    <submittedName>
        <fullName evidence="3">Malonyl CoA-acyl carrier protein transacylase</fullName>
    </submittedName>
</protein>
<evidence type="ECO:0000313" key="4">
    <source>
        <dbReference type="Proteomes" id="UP000019109"/>
    </source>
</evidence>
<dbReference type="Proteomes" id="UP000019109">
    <property type="component" value="Unassembled WGS sequence"/>
</dbReference>
<evidence type="ECO:0000256" key="1">
    <source>
        <dbReference type="ARBA" id="ARBA00006484"/>
    </source>
</evidence>
<evidence type="ECO:0000256" key="2">
    <source>
        <dbReference type="ARBA" id="ARBA00023002"/>
    </source>
</evidence>
<dbReference type="AlphaFoldDB" id="W4V0Y2"/>
<dbReference type="GO" id="GO:0016491">
    <property type="term" value="F:oxidoreductase activity"/>
    <property type="evidence" value="ECO:0007669"/>
    <property type="project" value="UniProtKB-KW"/>
</dbReference>
<dbReference type="STRING" id="1294263.JCM21531_499"/>
<dbReference type="EMBL" id="BAVR01000004">
    <property type="protein sequence ID" value="GAE87150.1"/>
    <property type="molecule type" value="Genomic_DNA"/>
</dbReference>
<dbReference type="Pfam" id="PF13561">
    <property type="entry name" value="adh_short_C2"/>
    <property type="match status" value="1"/>
</dbReference>
<dbReference type="PANTHER" id="PTHR24321:SF8">
    <property type="entry name" value="ESTRADIOL 17-BETA-DEHYDROGENASE 8-RELATED"/>
    <property type="match status" value="1"/>
</dbReference>
<sequence>MSAYAASKHAILGLTKSLAEELKLYNIQVNAICPALVDTDMAPKSLKSRAIPPDKVSDIAVFLASSMSDCITGEAIKVYGKQDMYWFGSQQTALFKNLLQDRRKAT</sequence>
<keyword evidence="4" id="KW-1185">Reference proteome</keyword>
<gene>
    <name evidence="3" type="ORF">JCM21531_499</name>
</gene>
<dbReference type="InterPro" id="IPR002347">
    <property type="entry name" value="SDR_fam"/>
</dbReference>
<comment type="similarity">
    <text evidence="1">Belongs to the short-chain dehydrogenases/reductases (SDR) family.</text>
</comment>
<dbReference type="SUPFAM" id="SSF51735">
    <property type="entry name" value="NAD(P)-binding Rossmann-fold domains"/>
    <property type="match status" value="1"/>
</dbReference>
<keyword evidence="2" id="KW-0560">Oxidoreductase</keyword>
<comment type="caution">
    <text evidence="3">The sequence shown here is derived from an EMBL/GenBank/DDBJ whole genome shotgun (WGS) entry which is preliminary data.</text>
</comment>
<dbReference type="Gene3D" id="3.40.50.720">
    <property type="entry name" value="NAD(P)-binding Rossmann-like Domain"/>
    <property type="match status" value="1"/>
</dbReference>
<dbReference type="PRINTS" id="PR00081">
    <property type="entry name" value="GDHRDH"/>
</dbReference>
<dbReference type="InterPro" id="IPR036291">
    <property type="entry name" value="NAD(P)-bd_dom_sf"/>
</dbReference>
<proteinExistence type="inferred from homology"/>
<name>W4V0Y2_9FIRM</name>
<dbReference type="CDD" id="cd05233">
    <property type="entry name" value="SDR_c"/>
    <property type="match status" value="1"/>
</dbReference>
<reference evidence="3" key="1">
    <citation type="journal article" date="2014" name="Genome Announc.">
        <title>Draft Genome Sequence of Clostridium straminisolvens Strain JCM 21531T, Isolated from a Cellulose-Degrading Bacterial Community.</title>
        <authorList>
            <person name="Yuki M."/>
            <person name="Oshima K."/>
            <person name="Suda W."/>
            <person name="Sakamoto M."/>
            <person name="Kitamura K."/>
            <person name="Iida T."/>
            <person name="Hattori M."/>
            <person name="Ohkuma M."/>
        </authorList>
    </citation>
    <scope>NUCLEOTIDE SEQUENCE [LARGE SCALE GENOMIC DNA]</scope>
    <source>
        <strain evidence="3">JCM 21531</strain>
    </source>
</reference>